<dbReference type="InterPro" id="IPR027417">
    <property type="entry name" value="P-loop_NTPase"/>
</dbReference>
<evidence type="ECO:0000313" key="8">
    <source>
        <dbReference type="Proteomes" id="UP000065807"/>
    </source>
</evidence>
<reference evidence="8" key="1">
    <citation type="submission" date="2015-07" db="EMBL/GenBank/DDBJ databases">
        <title>Complete genome sequence and phylogenetic analysis of Limnochorda pilosa.</title>
        <authorList>
            <person name="Watanabe M."/>
            <person name="Kojima H."/>
            <person name="Fukui M."/>
        </authorList>
    </citation>
    <scope>NUCLEOTIDE SEQUENCE [LARGE SCALE GENOMIC DNA]</scope>
    <source>
        <strain evidence="8">HC45</strain>
    </source>
</reference>
<dbReference type="Gene3D" id="3.40.50.300">
    <property type="entry name" value="P-loop containing nucleotide triphosphate hydrolases"/>
    <property type="match status" value="2"/>
</dbReference>
<dbReference type="GO" id="GO:0005876">
    <property type="term" value="C:spindle microtubule"/>
    <property type="evidence" value="ECO:0007669"/>
    <property type="project" value="TreeGrafter"/>
</dbReference>
<feature type="region of interest" description="Disordered" evidence="6">
    <location>
        <begin position="721"/>
        <end position="748"/>
    </location>
</feature>
<dbReference type="EMBL" id="AP014924">
    <property type="protein sequence ID" value="BAS27948.1"/>
    <property type="molecule type" value="Genomic_DNA"/>
</dbReference>
<proteinExistence type="predicted"/>
<feature type="coiled-coil region" evidence="5">
    <location>
        <begin position="305"/>
        <end position="417"/>
    </location>
</feature>
<dbReference type="GO" id="GO:0072686">
    <property type="term" value="C:mitotic spindle"/>
    <property type="evidence" value="ECO:0007669"/>
    <property type="project" value="TreeGrafter"/>
</dbReference>
<feature type="region of interest" description="Disordered" evidence="6">
    <location>
        <begin position="441"/>
        <end position="462"/>
    </location>
</feature>
<dbReference type="PANTHER" id="PTHR47970">
    <property type="entry name" value="KINESIN-LIKE PROTEIN KIF11"/>
    <property type="match status" value="1"/>
</dbReference>
<evidence type="ECO:0000256" key="5">
    <source>
        <dbReference type="SAM" id="Coils"/>
    </source>
</evidence>
<dbReference type="Proteomes" id="UP000065807">
    <property type="component" value="Chromosome"/>
</dbReference>
<feature type="region of interest" description="Disordered" evidence="6">
    <location>
        <begin position="1496"/>
        <end position="1547"/>
    </location>
</feature>
<dbReference type="NCBIfam" id="TIGR02680">
    <property type="entry name" value="TIGR02680 family protein"/>
    <property type="match status" value="1"/>
</dbReference>
<dbReference type="Pfam" id="PF13558">
    <property type="entry name" value="SbcC_Walker_B"/>
    <property type="match status" value="1"/>
</dbReference>
<evidence type="ECO:0000256" key="3">
    <source>
        <dbReference type="ARBA" id="ARBA00023175"/>
    </source>
</evidence>
<dbReference type="InterPro" id="IPR013496">
    <property type="entry name" value="CHP02680"/>
</dbReference>
<keyword evidence="8" id="KW-1185">Reference proteome</keyword>
<dbReference type="SUPFAM" id="SSF52540">
    <property type="entry name" value="P-loop containing nucleoside triphosphate hydrolases"/>
    <property type="match status" value="2"/>
</dbReference>
<evidence type="ECO:0000256" key="4">
    <source>
        <dbReference type="ARBA" id="ARBA00023212"/>
    </source>
</evidence>
<dbReference type="KEGG" id="lpil:LIP_2107"/>
<feature type="compositionally biased region" description="Gly residues" evidence="6">
    <location>
        <begin position="1496"/>
        <end position="1505"/>
    </location>
</feature>
<organism evidence="7 8">
    <name type="scientific">Limnochorda pilosa</name>
    <dbReference type="NCBI Taxonomy" id="1555112"/>
    <lineage>
        <taxon>Bacteria</taxon>
        <taxon>Bacillati</taxon>
        <taxon>Bacillota</taxon>
        <taxon>Limnochordia</taxon>
        <taxon>Limnochordales</taxon>
        <taxon>Limnochordaceae</taxon>
        <taxon>Limnochorda</taxon>
    </lineage>
</organism>
<feature type="coiled-coil region" evidence="5">
    <location>
        <begin position="971"/>
        <end position="1078"/>
    </location>
</feature>
<comment type="subcellular location">
    <subcellularLocation>
        <location evidence="1">Cytoplasm</location>
        <location evidence="1">Cytoskeleton</location>
    </subcellularLocation>
</comment>
<keyword evidence="5" id="KW-0175">Coiled coil</keyword>
<feature type="coiled-coil region" evidence="5">
    <location>
        <begin position="469"/>
        <end position="531"/>
    </location>
</feature>
<dbReference type="OrthoDB" id="9776649at2"/>
<dbReference type="RefSeq" id="WP_068137557.1">
    <property type="nucleotide sequence ID" value="NZ_AP014924.1"/>
</dbReference>
<dbReference type="STRING" id="1555112.LIP_2107"/>
<evidence type="ECO:0000256" key="6">
    <source>
        <dbReference type="SAM" id="MobiDB-lite"/>
    </source>
</evidence>
<keyword evidence="4" id="KW-0206">Cytoskeleton</keyword>
<dbReference type="InterPro" id="IPR047149">
    <property type="entry name" value="KIF11-like"/>
</dbReference>
<dbReference type="PANTHER" id="PTHR47970:SF12">
    <property type="entry name" value="KINESIN FAMILY MEMBER 11"/>
    <property type="match status" value="1"/>
</dbReference>
<evidence type="ECO:0008006" key="9">
    <source>
        <dbReference type="Google" id="ProtNLM"/>
    </source>
</evidence>
<evidence type="ECO:0000313" key="7">
    <source>
        <dbReference type="EMBL" id="BAS27948.1"/>
    </source>
</evidence>
<name>A0A0K2SLF0_LIMPI</name>
<dbReference type="GO" id="GO:0008574">
    <property type="term" value="F:plus-end-directed microtubule motor activity"/>
    <property type="evidence" value="ECO:0007669"/>
    <property type="project" value="TreeGrafter"/>
</dbReference>
<sequence>MERDDLVVDGWDRALEAVNAALGGGPRRWRPSRLILQQYWHFEYQEFHFAQGRLVLRGANTTGKSTVLVSAITLALDGEKRRERMDTFGGQGRGVAYYLVGDADADETSDYYFPERTGYVALEFQRGDRPEYLTIGLGLYTSRTRPDLAVDSWGFVITDGRRIGRDLQLYTAQRLPLAARQLAETLGAGGRVFSRASDYQEEVNRQLFQFQNPDEYRFLLDLLIQIRSPKLNKDMKPSAICDLLSRSLPPLPEGILNRVTRIMDDIDSYLDLLKDLESRLQAVAAIDQAEAACANQMAQLAAVDYTEALRQAREVRGRLRTAEEELARTGADLEDVRAHLDRLAEERRSLVGRQTVLTQGDAYREVQQIELLRRDAEAARRALARLEEGRASSEAALERLEGRLLERRQEWARLRRELGEAAEQLQEGAPSSQWPLAVEEAGRQAGAARSLPDEPPKTAPGLRVPLTLLQGAAAERRRLLEEARRALLEVEARERTYRALGERAEERRRELEAADVRVREALGELEAAREQVRAGLEVWRGRLRVLSVQATPWQEVLAGVDSFGPDRRPGWGEMVRPVTEAAGSQRLGLEAARREEQRKLDALQAEFQPLEEELAEWKAGREVVPPRRPDQEAARRLLAELGVPAAPLYRVARFRAGIPEADRPLLEATLEASGLLDALVVDPGSGSRVAERLREAGLGDLWIDPSRGTPAGPTLLDLLEPDPDRAEALPDTALPGTALPGTAPPGRALSDEAVRAALGSIGLRRDGVEDGALVAVGPSEVVASAAPDSWVAPGIWRHGRLAGTGLARPEAGVFYLGRQAREAARLRRIASLEARLKELKEAIWHQEEALDQRRRALQVMEAEVEELRMLEVQELLPGRLLAVEQAEGWSRDRRRLLDEAEQAAAKALEALQSARTVYHRSLDPVPEARGRDGDGLRSLAEATDAVLQRFQLFGVLLERLDPWAGEWARLLQDVAQSRERLEKDRAAVREAAERLEEYEGRRRAAQEKLHEMGLSAEELLDELSRIEARLEEVGGEEKEGSTLLGALGERQKKQAGEVERLQAESRVALDELARHRSTFRGRLAAHPALAALLSRFEQRPAAPTEAETAEESAEAPGGAPEWEDGPEGVAEELLRLRRSAPGRLRESVERSVRDALQELTIVFSNHRPALAEYGPELQEERVAFRHRGTPVEAHRLRAGLESERDLQKRYLEQKERELYEQVILHEVAGEIRQRIRLAEGWRDEINRLLEAQRLSNGEVLSIAWLPRASQEAEALSYRRVIELLLRDADTLAHAEMEELIDHFRQRVNRVREGYRTGSLGEGVTFAEALHRVLDYREWFVFSLHSRLPNEPRRPLTDLRFASRSGAEKSLAMFVPLLAALHARYRAAAPDAPRLVGLDEAFAGVDETNIQEMYRFLVSLEFSWVMTSEKLWGRGTAVPACSTYELLRRGTVVTALWFLWDGRRMVLTGVPGSAGGAAAAGPAYAAGNGAVTELGRAGGTGAGGNGSAATRTDAEGTGSPERRTRAGDNGAALRREDEGEDGDGAGDR</sequence>
<feature type="compositionally biased region" description="Low complexity" evidence="6">
    <location>
        <begin position="732"/>
        <end position="748"/>
    </location>
</feature>
<keyword evidence="3" id="KW-0505">Motor protein</keyword>
<feature type="coiled-coil region" evidence="5">
    <location>
        <begin position="822"/>
        <end position="870"/>
    </location>
</feature>
<gene>
    <name evidence="7" type="ORF">LIP_2107</name>
</gene>
<feature type="compositionally biased region" description="Acidic residues" evidence="6">
    <location>
        <begin position="1537"/>
        <end position="1547"/>
    </location>
</feature>
<accession>A0A0K2SLF0</accession>
<reference evidence="8" key="2">
    <citation type="journal article" date="2016" name="Int. J. Syst. Evol. Microbiol.">
        <title>Complete genome sequence and cell structure of Limnochorda pilosa, a Gram-negative spore-former within the phylum Firmicutes.</title>
        <authorList>
            <person name="Watanabe M."/>
            <person name="Kojima H."/>
            <person name="Fukui M."/>
        </authorList>
    </citation>
    <scope>NUCLEOTIDE SEQUENCE [LARGE SCALE GENOMIC DNA]</scope>
    <source>
        <strain evidence="8">HC45</strain>
    </source>
</reference>
<keyword evidence="2" id="KW-0963">Cytoplasm</keyword>
<protein>
    <recommendedName>
        <fullName evidence="9">TIGR02680 family protein</fullName>
    </recommendedName>
</protein>
<feature type="coiled-coil region" evidence="5">
    <location>
        <begin position="586"/>
        <end position="620"/>
    </location>
</feature>
<dbReference type="GO" id="GO:0051231">
    <property type="term" value="P:spindle elongation"/>
    <property type="evidence" value="ECO:0007669"/>
    <property type="project" value="TreeGrafter"/>
</dbReference>
<feature type="region of interest" description="Disordered" evidence="6">
    <location>
        <begin position="1098"/>
        <end position="1125"/>
    </location>
</feature>
<evidence type="ECO:0000256" key="1">
    <source>
        <dbReference type="ARBA" id="ARBA00004245"/>
    </source>
</evidence>
<evidence type="ECO:0000256" key="2">
    <source>
        <dbReference type="ARBA" id="ARBA00022490"/>
    </source>
</evidence>